<organism evidence="2 3">
    <name type="scientific">Companilactobacillus kimchii</name>
    <dbReference type="NCBI Taxonomy" id="2801452"/>
    <lineage>
        <taxon>Bacteria</taxon>
        <taxon>Bacillati</taxon>
        <taxon>Bacillota</taxon>
        <taxon>Bacilli</taxon>
        <taxon>Lactobacillales</taxon>
        <taxon>Lactobacillaceae</taxon>
        <taxon>Companilactobacillus</taxon>
    </lineage>
</organism>
<feature type="transmembrane region" description="Helical" evidence="1">
    <location>
        <begin position="6"/>
        <end position="23"/>
    </location>
</feature>
<feature type="transmembrane region" description="Helical" evidence="1">
    <location>
        <begin position="56"/>
        <end position="77"/>
    </location>
</feature>
<keyword evidence="1" id="KW-1133">Transmembrane helix</keyword>
<accession>A0A210PAE5</accession>
<gene>
    <name evidence="2" type="ORF">LKACC12383_01007</name>
</gene>
<feature type="transmembrane region" description="Helical" evidence="1">
    <location>
        <begin position="32"/>
        <end position="50"/>
    </location>
</feature>
<name>A0A210PAE5_9LACO</name>
<dbReference type="AlphaFoldDB" id="A0A210PAE5"/>
<comment type="caution">
    <text evidence="2">The sequence shown here is derived from an EMBL/GenBank/DDBJ whole genome shotgun (WGS) entry which is preliminary data.</text>
</comment>
<evidence type="ECO:0000256" key="1">
    <source>
        <dbReference type="SAM" id="Phobius"/>
    </source>
</evidence>
<proteinExistence type="predicted"/>
<evidence type="ECO:0000313" key="3">
    <source>
        <dbReference type="Proteomes" id="UP000196649"/>
    </source>
</evidence>
<sequence>MTYVILMFVVLAILFTVAIKLVNKVYENGHQIWSILVGLTSFVLLIIGTITLHNQIALIIVQIIFMFGSIVFFMAFTRNYKLFLAGKGKGWIADRTRKIQALSKKHNH</sequence>
<reference evidence="2 3" key="1">
    <citation type="submission" date="2017-03" db="EMBL/GenBank/DDBJ databases">
        <title>Genome sequence of Lactobacillus kimchii KACC 12383.</title>
        <authorList>
            <person name="Chun J."/>
        </authorList>
    </citation>
    <scope>NUCLEOTIDE SEQUENCE [LARGE SCALE GENOMIC DNA]</scope>
    <source>
        <strain evidence="2 3">KACC 12383</strain>
    </source>
</reference>
<evidence type="ECO:0000313" key="2">
    <source>
        <dbReference type="EMBL" id="OWF33401.1"/>
    </source>
</evidence>
<dbReference type="Proteomes" id="UP000196649">
    <property type="component" value="Unassembled WGS sequence"/>
</dbReference>
<dbReference type="RefSeq" id="WP_054642662.1">
    <property type="nucleotide sequence ID" value="NZ_LNUB01000011.1"/>
</dbReference>
<keyword evidence="1" id="KW-0812">Transmembrane</keyword>
<dbReference type="EMBL" id="MXAL01000004">
    <property type="protein sequence ID" value="OWF33401.1"/>
    <property type="molecule type" value="Genomic_DNA"/>
</dbReference>
<keyword evidence="1" id="KW-0472">Membrane</keyword>
<protein>
    <submittedName>
        <fullName evidence="2">Uncharacterized protein</fullName>
    </submittedName>
</protein>